<organism evidence="3 4">
    <name type="scientific">Leucothrix arctica</name>
    <dbReference type="NCBI Taxonomy" id="1481894"/>
    <lineage>
        <taxon>Bacteria</taxon>
        <taxon>Pseudomonadati</taxon>
        <taxon>Pseudomonadota</taxon>
        <taxon>Gammaproteobacteria</taxon>
        <taxon>Thiotrichales</taxon>
        <taxon>Thiotrichaceae</taxon>
        <taxon>Leucothrix</taxon>
    </lineage>
</organism>
<feature type="binding site" evidence="2">
    <location>
        <position position="204"/>
    </location>
    <ligand>
        <name>Zn(2+)</name>
        <dbReference type="ChEBI" id="CHEBI:29105"/>
        <label>1</label>
        <note>catalytic</note>
    </ligand>
</feature>
<accession>A0A317CPH7</accession>
<dbReference type="Pfam" id="PF01116">
    <property type="entry name" value="F_bP_aldolase"/>
    <property type="match status" value="1"/>
</dbReference>
<comment type="cofactor">
    <cofactor evidence="2">
        <name>Zn(2+)</name>
        <dbReference type="ChEBI" id="CHEBI:29105"/>
    </cofactor>
    <text evidence="2">Binds 2 Zn(2+) ions per subunit. One is catalytic and the other provides a structural contribution.</text>
</comment>
<dbReference type="PANTHER" id="PTHR30304">
    <property type="entry name" value="D-TAGATOSE-1,6-BISPHOSPHATE ALDOLASE"/>
    <property type="match status" value="1"/>
</dbReference>
<feature type="binding site" evidence="2">
    <location>
        <position position="82"/>
    </location>
    <ligand>
        <name>Zn(2+)</name>
        <dbReference type="ChEBI" id="CHEBI:29105"/>
        <label>1</label>
        <note>catalytic</note>
    </ligand>
</feature>
<dbReference type="Proteomes" id="UP000245506">
    <property type="component" value="Unassembled WGS sequence"/>
</dbReference>
<dbReference type="GO" id="GO:0008270">
    <property type="term" value="F:zinc ion binding"/>
    <property type="evidence" value="ECO:0007669"/>
    <property type="project" value="InterPro"/>
</dbReference>
<protein>
    <recommendedName>
        <fullName evidence="5">Fructose-bisphosphate aldolase</fullName>
    </recommendedName>
</protein>
<evidence type="ECO:0000313" key="4">
    <source>
        <dbReference type="Proteomes" id="UP000245506"/>
    </source>
</evidence>
<dbReference type="PANTHER" id="PTHR30304:SF0">
    <property type="entry name" value="D-TAGATOSE-1,6-BISPHOSPHATE ALDOLASE SUBUNIT GATY-RELATED"/>
    <property type="match status" value="1"/>
</dbReference>
<dbReference type="InterPro" id="IPR013785">
    <property type="entry name" value="Aldolase_TIM"/>
</dbReference>
<evidence type="ECO:0008006" key="5">
    <source>
        <dbReference type="Google" id="ProtNLM"/>
    </source>
</evidence>
<dbReference type="InterPro" id="IPR050246">
    <property type="entry name" value="Class_II_FBP_aldolase"/>
</dbReference>
<evidence type="ECO:0000256" key="2">
    <source>
        <dbReference type="PIRSR" id="PIRSR001359-3"/>
    </source>
</evidence>
<keyword evidence="4" id="KW-1185">Reference proteome</keyword>
<evidence type="ECO:0000313" key="3">
    <source>
        <dbReference type="EMBL" id="PWQ99373.1"/>
    </source>
</evidence>
<feature type="binding site" evidence="2">
    <location>
        <position position="103"/>
    </location>
    <ligand>
        <name>Zn(2+)</name>
        <dbReference type="ChEBI" id="CHEBI:29105"/>
        <label>2</label>
    </ligand>
</feature>
<dbReference type="OrthoDB" id="9803995at2"/>
<dbReference type="Gene3D" id="3.20.20.70">
    <property type="entry name" value="Aldolase class I"/>
    <property type="match status" value="1"/>
</dbReference>
<reference evidence="3 4" key="1">
    <citation type="submission" date="2018-05" db="EMBL/GenBank/DDBJ databases">
        <title>Leucothrix arctica sp. nov., isolated from Arctic seawater.</title>
        <authorList>
            <person name="Choi A."/>
            <person name="Baek K."/>
        </authorList>
    </citation>
    <scope>NUCLEOTIDE SEQUENCE [LARGE SCALE GENOMIC DNA]</scope>
    <source>
        <strain evidence="3 4">IMCC9719</strain>
    </source>
</reference>
<gene>
    <name evidence="3" type="ORF">DKT75_01355</name>
</gene>
<name>A0A317CPH7_9GAMM</name>
<dbReference type="CDD" id="cd00947">
    <property type="entry name" value="TBP_aldolase_IIB"/>
    <property type="match status" value="1"/>
</dbReference>
<comment type="caution">
    <text evidence="3">The sequence shown here is derived from an EMBL/GenBank/DDBJ whole genome shotgun (WGS) entry which is preliminary data.</text>
</comment>
<dbReference type="GO" id="GO:0005975">
    <property type="term" value="P:carbohydrate metabolic process"/>
    <property type="evidence" value="ECO:0007669"/>
    <property type="project" value="InterPro"/>
</dbReference>
<dbReference type="SUPFAM" id="SSF51569">
    <property type="entry name" value="Aldolase"/>
    <property type="match status" value="1"/>
</dbReference>
<feature type="binding site" evidence="2">
    <location>
        <position position="133"/>
    </location>
    <ligand>
        <name>Zn(2+)</name>
        <dbReference type="ChEBI" id="CHEBI:29105"/>
        <label>2</label>
    </ligand>
</feature>
<proteinExistence type="predicted"/>
<keyword evidence="2" id="KW-0479">Metal-binding</keyword>
<feature type="binding site" evidence="2">
    <location>
        <position position="176"/>
    </location>
    <ligand>
        <name>Zn(2+)</name>
        <dbReference type="ChEBI" id="CHEBI:29105"/>
        <label>1</label>
        <note>catalytic</note>
    </ligand>
</feature>
<dbReference type="AlphaFoldDB" id="A0A317CPH7"/>
<dbReference type="RefSeq" id="WP_109821639.1">
    <property type="nucleotide sequence ID" value="NZ_QGKL01000006.1"/>
</dbReference>
<feature type="active site" description="Proton donor" evidence="1">
    <location>
        <position position="81"/>
    </location>
</feature>
<sequence>MLKNLADLLKPAREKGYGVACFNVFGYEDALAVVTAAERRNASVILSINLDMRQFMPLETIAAMLLQLAESATTPVCLHLDHTYDIETVKQAVDCGFTSVMYDCSQKSIEENIAGIREVVEYAKARDVSVEAEVGSVPYATGRDHIKSALTEISEALAMEEQAGPDAIAISVGNVHRIENAFVDIDFEHFQLLMDSVKTPMVIHGTSGIRHDDVQELARKGICKFNIGTCLRQRFGNSLRDIFEKDDFVFDRLEIMKQVVPEMADEAEKMIVLLGQ</sequence>
<dbReference type="InterPro" id="IPR000771">
    <property type="entry name" value="FBA_II"/>
</dbReference>
<dbReference type="GO" id="GO:0016832">
    <property type="term" value="F:aldehyde-lyase activity"/>
    <property type="evidence" value="ECO:0007669"/>
    <property type="project" value="InterPro"/>
</dbReference>
<dbReference type="EMBL" id="QGKL01000006">
    <property type="protein sequence ID" value="PWQ99373.1"/>
    <property type="molecule type" value="Genomic_DNA"/>
</dbReference>
<keyword evidence="2" id="KW-0862">Zinc</keyword>
<evidence type="ECO:0000256" key="1">
    <source>
        <dbReference type="PIRSR" id="PIRSR001359-1"/>
    </source>
</evidence>
<dbReference type="PIRSF" id="PIRSF001359">
    <property type="entry name" value="F_bP_aldolase_II"/>
    <property type="match status" value="1"/>
</dbReference>